<dbReference type="InterPro" id="IPR001789">
    <property type="entry name" value="Sig_transdc_resp-reg_receiver"/>
</dbReference>
<feature type="domain" description="HTH araC/xylS-type" evidence="9">
    <location>
        <begin position="412"/>
        <end position="510"/>
    </location>
</feature>
<dbReference type="EMBL" id="CAKMMF010000006">
    <property type="protein sequence ID" value="CAH1200568.1"/>
    <property type="molecule type" value="Genomic_DNA"/>
</dbReference>
<dbReference type="Pfam" id="PF17853">
    <property type="entry name" value="GGDEF_2"/>
    <property type="match status" value="1"/>
</dbReference>
<gene>
    <name evidence="11" type="primary">rssB_3</name>
    <name evidence="11" type="ORF">PAECIP111893_01456</name>
</gene>
<dbReference type="PROSITE" id="PS50110">
    <property type="entry name" value="RESPONSE_REGULATORY"/>
    <property type="match status" value="1"/>
</dbReference>
<keyword evidence="3 8" id="KW-0597">Phosphoprotein</keyword>
<evidence type="ECO:0000313" key="11">
    <source>
        <dbReference type="EMBL" id="CAH1200568.1"/>
    </source>
</evidence>
<sequence length="511" mass="58330">MYKVFLVDDEPFILEGLCDAVDWSSYGLELTGHAGNGREALERLKEVPADILITDITMPLMNGLELIRSVREFRPDLKIIILSGYNEFNYLKEGMALGIENYLLKPINFTELTETLQNTVERLNAIQETRRGYTEDEISILKDNILYRWITGRISPAELAERISFLDLQLSGAYMLAVILRADDNTDESRHKEIKRRIDAMPNVISFTDIEGDIVAVVMAGSPSQCKDRAAELLTHLRQELPESAQYRISLGTAESMGEGERLSYERARRAQEYFLLIGRLDIAEYEALLPEQKDELPQIQVDWSEFGRLIIAKDTEGLFARIDQDFDQAQTQEGITPELLRGLAMEMTIRLKMELDAIKQQSEAPAEGLFKAVFGKVANASDRDALVAAVKETAVMITDSLIRDDKSPVIKQVLHHIHECYMEDMSLKSLGLQYKIHPGYLGKLFHKETNDTFTEYINKYRIEKAKALLKDTVLKIHEIAKQVGYWETGYFHKQFKKYIGISPTDYRGLL</sequence>
<keyword evidence="12" id="KW-1185">Reference proteome</keyword>
<dbReference type="SMART" id="SM00342">
    <property type="entry name" value="HTH_ARAC"/>
    <property type="match status" value="1"/>
</dbReference>
<feature type="modified residue" description="4-aspartylphosphate" evidence="8">
    <location>
        <position position="55"/>
    </location>
</feature>
<dbReference type="CDD" id="cd17536">
    <property type="entry name" value="REC_YesN-like"/>
    <property type="match status" value="1"/>
</dbReference>
<dbReference type="SUPFAM" id="SSF52172">
    <property type="entry name" value="CheY-like"/>
    <property type="match status" value="1"/>
</dbReference>
<dbReference type="PROSITE" id="PS01124">
    <property type="entry name" value="HTH_ARAC_FAMILY_2"/>
    <property type="match status" value="1"/>
</dbReference>
<evidence type="ECO:0000256" key="5">
    <source>
        <dbReference type="ARBA" id="ARBA00023015"/>
    </source>
</evidence>
<evidence type="ECO:0000256" key="4">
    <source>
        <dbReference type="ARBA" id="ARBA00023012"/>
    </source>
</evidence>
<comment type="caution">
    <text evidence="11">The sequence shown here is derived from an EMBL/GenBank/DDBJ whole genome shotgun (WGS) entry which is preliminary data.</text>
</comment>
<dbReference type="PANTHER" id="PTHR42713">
    <property type="entry name" value="HISTIDINE KINASE-RELATED"/>
    <property type="match status" value="1"/>
</dbReference>
<evidence type="ECO:0000256" key="2">
    <source>
        <dbReference type="ARBA" id="ARBA00022490"/>
    </source>
</evidence>
<evidence type="ECO:0000259" key="9">
    <source>
        <dbReference type="PROSITE" id="PS01124"/>
    </source>
</evidence>
<protein>
    <submittedName>
        <fullName evidence="11">Regulator of RpoS</fullName>
    </submittedName>
</protein>
<evidence type="ECO:0000256" key="1">
    <source>
        <dbReference type="ARBA" id="ARBA00004496"/>
    </source>
</evidence>
<dbReference type="Gene3D" id="3.40.50.2300">
    <property type="match status" value="1"/>
</dbReference>
<accession>A0ABN8GCT8</accession>
<evidence type="ECO:0000256" key="7">
    <source>
        <dbReference type="ARBA" id="ARBA00023163"/>
    </source>
</evidence>
<dbReference type="Gene3D" id="1.10.10.60">
    <property type="entry name" value="Homeodomain-like"/>
    <property type="match status" value="2"/>
</dbReference>
<dbReference type="Pfam" id="PF12833">
    <property type="entry name" value="HTH_18"/>
    <property type="match status" value="1"/>
</dbReference>
<keyword evidence="6" id="KW-0238">DNA-binding</keyword>
<dbReference type="InterPro" id="IPR011006">
    <property type="entry name" value="CheY-like_superfamily"/>
</dbReference>
<evidence type="ECO:0000313" key="12">
    <source>
        <dbReference type="Proteomes" id="UP000838686"/>
    </source>
</evidence>
<dbReference type="InterPro" id="IPR020449">
    <property type="entry name" value="Tscrpt_reg_AraC-type_HTH"/>
</dbReference>
<keyword evidence="4" id="KW-0902">Two-component regulatory system</keyword>
<dbReference type="SMART" id="SM00448">
    <property type="entry name" value="REC"/>
    <property type="match status" value="1"/>
</dbReference>
<keyword evidence="5" id="KW-0805">Transcription regulation</keyword>
<evidence type="ECO:0000256" key="8">
    <source>
        <dbReference type="PROSITE-ProRule" id="PRU00169"/>
    </source>
</evidence>
<reference evidence="11" key="1">
    <citation type="submission" date="2022-01" db="EMBL/GenBank/DDBJ databases">
        <authorList>
            <person name="Criscuolo A."/>
        </authorList>
    </citation>
    <scope>NUCLEOTIDE SEQUENCE</scope>
    <source>
        <strain evidence="11">CIP111893</strain>
    </source>
</reference>
<keyword evidence="2" id="KW-0963">Cytoplasm</keyword>
<dbReference type="PANTHER" id="PTHR42713:SF3">
    <property type="entry name" value="TRANSCRIPTIONAL REGULATORY PROTEIN HPTR"/>
    <property type="match status" value="1"/>
</dbReference>
<dbReference type="InterPro" id="IPR051552">
    <property type="entry name" value="HptR"/>
</dbReference>
<evidence type="ECO:0000256" key="6">
    <source>
        <dbReference type="ARBA" id="ARBA00023125"/>
    </source>
</evidence>
<dbReference type="InterPro" id="IPR009057">
    <property type="entry name" value="Homeodomain-like_sf"/>
</dbReference>
<feature type="domain" description="Response regulatory" evidence="10">
    <location>
        <begin position="3"/>
        <end position="120"/>
    </location>
</feature>
<comment type="subcellular location">
    <subcellularLocation>
        <location evidence="1">Cytoplasm</location>
    </subcellularLocation>
</comment>
<dbReference type="PRINTS" id="PR00032">
    <property type="entry name" value="HTHARAC"/>
</dbReference>
<dbReference type="InterPro" id="IPR041522">
    <property type="entry name" value="CdaR_GGDEF"/>
</dbReference>
<organism evidence="11 12">
    <name type="scientific">Paenibacillus plantiphilus</name>
    <dbReference type="NCBI Taxonomy" id="2905650"/>
    <lineage>
        <taxon>Bacteria</taxon>
        <taxon>Bacillati</taxon>
        <taxon>Bacillota</taxon>
        <taxon>Bacilli</taxon>
        <taxon>Bacillales</taxon>
        <taxon>Paenibacillaceae</taxon>
        <taxon>Paenibacillus</taxon>
    </lineage>
</organism>
<dbReference type="SUPFAM" id="SSF46689">
    <property type="entry name" value="Homeodomain-like"/>
    <property type="match status" value="1"/>
</dbReference>
<evidence type="ECO:0000256" key="3">
    <source>
        <dbReference type="ARBA" id="ARBA00022553"/>
    </source>
</evidence>
<dbReference type="Proteomes" id="UP000838686">
    <property type="component" value="Unassembled WGS sequence"/>
</dbReference>
<keyword evidence="7" id="KW-0804">Transcription</keyword>
<dbReference type="InterPro" id="IPR018060">
    <property type="entry name" value="HTH_AraC"/>
</dbReference>
<dbReference type="RefSeq" id="WP_236339803.1">
    <property type="nucleotide sequence ID" value="NZ_CAKMMF010000006.1"/>
</dbReference>
<proteinExistence type="predicted"/>
<dbReference type="Pfam" id="PF00072">
    <property type="entry name" value="Response_reg"/>
    <property type="match status" value="1"/>
</dbReference>
<name>A0ABN8GCT8_9BACL</name>
<evidence type="ECO:0000259" key="10">
    <source>
        <dbReference type="PROSITE" id="PS50110"/>
    </source>
</evidence>